<dbReference type="Proteomes" id="UP000014073">
    <property type="component" value="Unassembled WGS sequence"/>
</dbReference>
<evidence type="ECO:0000313" key="2">
    <source>
        <dbReference type="EMBL" id="EEF78116.1"/>
    </source>
</evidence>
<comment type="caution">
    <text evidence="2">The sequence shown here is derived from an EMBL/GenBank/DDBJ whole genome shotgun (WGS) entry which is preliminary data.</text>
</comment>
<dbReference type="EMBL" id="ACBW01000225">
    <property type="protein sequence ID" value="EEF78116.1"/>
    <property type="molecule type" value="Genomic_DNA"/>
</dbReference>
<evidence type="ECO:0000313" key="3">
    <source>
        <dbReference type="Proteomes" id="UP000014073"/>
    </source>
</evidence>
<reference evidence="2 3" key="1">
    <citation type="submission" date="2008-12" db="EMBL/GenBank/DDBJ databases">
        <authorList>
            <person name="Fulton L."/>
            <person name="Clifton S."/>
            <person name="Fulton B."/>
            <person name="Xu J."/>
            <person name="Minx P."/>
            <person name="Pepin K.H."/>
            <person name="Johnson M."/>
            <person name="Bhonagiri V."/>
            <person name="Nash W.E."/>
            <person name="Mardis E.R."/>
            <person name="Wilson R.K."/>
        </authorList>
    </citation>
    <scope>NUCLEOTIDE SEQUENCE [LARGE SCALE GENOMIC DNA]</scope>
    <source>
        <strain evidence="2 3">DSM 18228</strain>
    </source>
</reference>
<name>S0FER6_9BACT</name>
<feature type="region of interest" description="Disordered" evidence="1">
    <location>
        <begin position="46"/>
        <end position="73"/>
    </location>
</feature>
<accession>S0FER6</accession>
<dbReference type="HOGENOM" id="CLU_2696788_0_0_10"/>
<organism evidence="2 3">
    <name type="scientific">Phocaeicola coprophilus DSM 18228 = JCM 13818</name>
    <dbReference type="NCBI Taxonomy" id="547042"/>
    <lineage>
        <taxon>Bacteria</taxon>
        <taxon>Pseudomonadati</taxon>
        <taxon>Bacteroidota</taxon>
        <taxon>Bacteroidia</taxon>
        <taxon>Bacteroidales</taxon>
        <taxon>Bacteroidaceae</taxon>
        <taxon>Phocaeicola</taxon>
    </lineage>
</organism>
<evidence type="ECO:0000256" key="1">
    <source>
        <dbReference type="SAM" id="MobiDB-lite"/>
    </source>
</evidence>
<sequence length="73" mass="8224">MRTLSASIPPVLNRESLLPAGSVAAEVLDSRKPEYWLPEMRMDGDGVKLSSLEHPKTNESRNRQKRQEGFMGK</sequence>
<proteinExistence type="predicted"/>
<keyword evidence="3" id="KW-1185">Reference proteome</keyword>
<protein>
    <submittedName>
        <fullName evidence="2">Uncharacterized protein</fullName>
    </submittedName>
</protein>
<dbReference type="AlphaFoldDB" id="S0FER6"/>
<gene>
    <name evidence="2" type="ORF">BACCOPRO_03641</name>
</gene>